<keyword evidence="1" id="KW-1133">Transmembrane helix</keyword>
<accession>A0A2A9CYA5</accession>
<dbReference type="Pfam" id="PF09852">
    <property type="entry name" value="DUF2079"/>
    <property type="match status" value="1"/>
</dbReference>
<evidence type="ECO:0000256" key="1">
    <source>
        <dbReference type="SAM" id="Phobius"/>
    </source>
</evidence>
<gene>
    <name evidence="2" type="ORF">ATL40_0677</name>
</gene>
<keyword evidence="1" id="KW-0472">Membrane</keyword>
<feature type="transmembrane region" description="Helical" evidence="1">
    <location>
        <begin position="110"/>
        <end position="129"/>
    </location>
</feature>
<feature type="transmembrane region" description="Helical" evidence="1">
    <location>
        <begin position="25"/>
        <end position="44"/>
    </location>
</feature>
<dbReference type="InterPro" id="IPR018650">
    <property type="entry name" value="STSV1_Orf64"/>
</dbReference>
<feature type="transmembrane region" description="Helical" evidence="1">
    <location>
        <begin position="219"/>
        <end position="240"/>
    </location>
</feature>
<keyword evidence="3" id="KW-1185">Reference proteome</keyword>
<feature type="transmembrane region" description="Helical" evidence="1">
    <location>
        <begin position="316"/>
        <end position="336"/>
    </location>
</feature>
<evidence type="ECO:0000313" key="3">
    <source>
        <dbReference type="Proteomes" id="UP000224915"/>
    </source>
</evidence>
<name>A0A2A9CYA5_9MICO</name>
<evidence type="ECO:0000313" key="2">
    <source>
        <dbReference type="EMBL" id="PFG19121.1"/>
    </source>
</evidence>
<proteinExistence type="predicted"/>
<dbReference type="Proteomes" id="UP000224915">
    <property type="component" value="Unassembled WGS sequence"/>
</dbReference>
<dbReference type="AlphaFoldDB" id="A0A2A9CYA5"/>
<feature type="transmembrane region" description="Helical" evidence="1">
    <location>
        <begin position="282"/>
        <end position="304"/>
    </location>
</feature>
<comment type="caution">
    <text evidence="2">The sequence shown here is derived from an EMBL/GenBank/DDBJ whole genome shotgun (WGS) entry which is preliminary data.</text>
</comment>
<dbReference type="EMBL" id="PDJD01000001">
    <property type="protein sequence ID" value="PFG19121.1"/>
    <property type="molecule type" value="Genomic_DNA"/>
</dbReference>
<dbReference type="RefSeq" id="WP_169925864.1">
    <property type="nucleotide sequence ID" value="NZ_PDJD01000001.1"/>
</dbReference>
<keyword evidence="1" id="KW-0812">Transmembrane</keyword>
<feature type="transmembrane region" description="Helical" evidence="1">
    <location>
        <begin position="135"/>
        <end position="151"/>
    </location>
</feature>
<organism evidence="2 3">
    <name type="scientific">Serinibacter salmoneus</name>
    <dbReference type="NCBI Taxonomy" id="556530"/>
    <lineage>
        <taxon>Bacteria</taxon>
        <taxon>Bacillati</taxon>
        <taxon>Actinomycetota</taxon>
        <taxon>Actinomycetes</taxon>
        <taxon>Micrococcales</taxon>
        <taxon>Beutenbergiaceae</taxon>
        <taxon>Serinibacter</taxon>
    </lineage>
</organism>
<feature type="transmembrane region" description="Helical" evidence="1">
    <location>
        <begin position="158"/>
        <end position="176"/>
    </location>
</feature>
<reference evidence="2 3" key="1">
    <citation type="submission" date="2017-10" db="EMBL/GenBank/DDBJ databases">
        <title>Sequencing the genomes of 1000 actinobacteria strains.</title>
        <authorList>
            <person name="Klenk H.-P."/>
        </authorList>
    </citation>
    <scope>NUCLEOTIDE SEQUENCE [LARGE SCALE GENOMIC DNA]</scope>
    <source>
        <strain evidence="2 3">DSM 21801</strain>
    </source>
</reference>
<sequence>MSDAVAAAPPGSRGRRRSRAQARAPLAYGAAVTLVVAALLWLYSSRQWALYQVPSWDLGIFTQLMRAYAELRSPIVPIKGEGFMLLGDHFHPLLVVLAPFYALHPSGFTLLAVQAVLFGLGAGIVTVFAVRALGAWGALIGLASGLSYLIVEAQAAQFHEIALAVPLLALSMGMLLERRVRAAVLWSLPLLGVKEDLGLTVAAIGFVALLRARDRGERAWAVAGMTLGVAGFVVVTQWVLPALNTGGVWDYADDSITSLILSDPGAALTQLTTGLDQKLGMIALPILVTCGLSLRSPLALVALPTLAWRVASDVEFHWGTAFHYGAVLAPIMYLALADGLLSLRASWRGRSPLPVVPVVSCATAVIALVMLPSFSLWSLTKPETWRDSDLAANARAAEAQVADGERVETDITLMAYLAPRAQVLWLGNANSVPDVMVLNAASGVFSQPPEDVAAYAAGKHPQIGWVNTWEQGSFGVARPE</sequence>
<feature type="transmembrane region" description="Helical" evidence="1">
    <location>
        <begin position="356"/>
        <end position="377"/>
    </location>
</feature>
<protein>
    <submittedName>
        <fullName evidence="2">Putative membrane protein DUF2079</fullName>
    </submittedName>
</protein>